<dbReference type="SUPFAM" id="SSF52540">
    <property type="entry name" value="P-loop containing nucleoside triphosphate hydrolases"/>
    <property type="match status" value="1"/>
</dbReference>
<accession>A7I076</accession>
<keyword evidence="11" id="KW-1185">Reference proteome</keyword>
<keyword evidence="1" id="KW-0813">Transport</keyword>
<dbReference type="InterPro" id="IPR027417">
    <property type="entry name" value="P-loop_NTPase"/>
</dbReference>
<evidence type="ECO:0000256" key="8">
    <source>
        <dbReference type="ARBA" id="ARBA00023136"/>
    </source>
</evidence>
<dbReference type="STRING" id="360107.CHAB381_0315"/>
<evidence type="ECO:0000256" key="4">
    <source>
        <dbReference type="ARBA" id="ARBA00022741"/>
    </source>
</evidence>
<evidence type="ECO:0000256" key="7">
    <source>
        <dbReference type="ARBA" id="ARBA00023065"/>
    </source>
</evidence>
<dbReference type="InterPro" id="IPR003593">
    <property type="entry name" value="AAA+_ATPase"/>
</dbReference>
<dbReference type="InterPro" id="IPR017871">
    <property type="entry name" value="ABC_transporter-like_CS"/>
</dbReference>
<evidence type="ECO:0000256" key="6">
    <source>
        <dbReference type="ARBA" id="ARBA00023004"/>
    </source>
</evidence>
<keyword evidence="5 10" id="KW-0067">ATP-binding</keyword>
<dbReference type="PROSITE" id="PS50893">
    <property type="entry name" value="ABC_TRANSPORTER_2"/>
    <property type="match status" value="1"/>
</dbReference>
<dbReference type="PROSITE" id="PS00211">
    <property type="entry name" value="ABC_TRANSPORTER_1"/>
    <property type="match status" value="1"/>
</dbReference>
<dbReference type="GO" id="GO:0005524">
    <property type="term" value="F:ATP binding"/>
    <property type="evidence" value="ECO:0007669"/>
    <property type="project" value="UniProtKB-KW"/>
</dbReference>
<reference evidence="11" key="1">
    <citation type="submission" date="2007-07" db="EMBL/GenBank/DDBJ databases">
        <title>Complete genome sequence of Campylobacter hominis ATCC BAA-381, a commensal isolated from the human gastrointestinal tract.</title>
        <authorList>
            <person name="Fouts D.E."/>
            <person name="Mongodin E.F."/>
            <person name="Puiu D."/>
            <person name="Sebastian Y."/>
            <person name="Miller W.G."/>
            <person name="Mandrell R.E."/>
            <person name="Nelson K.E."/>
        </authorList>
    </citation>
    <scope>NUCLEOTIDE SEQUENCE [LARGE SCALE GENOMIC DNA]</scope>
    <source>
        <strain evidence="11">ATCC BAA-381 / LMG 19568 / NCTC 13146 / CH001A</strain>
    </source>
</reference>
<dbReference type="GO" id="GO:0016020">
    <property type="term" value="C:membrane"/>
    <property type="evidence" value="ECO:0007669"/>
    <property type="project" value="InterPro"/>
</dbReference>
<keyword evidence="8" id="KW-0472">Membrane</keyword>
<dbReference type="CDD" id="cd03259">
    <property type="entry name" value="ABC_Carb_Solutes_like"/>
    <property type="match status" value="1"/>
</dbReference>
<evidence type="ECO:0000259" key="9">
    <source>
        <dbReference type="PROSITE" id="PS50893"/>
    </source>
</evidence>
<evidence type="ECO:0000313" key="11">
    <source>
        <dbReference type="Proteomes" id="UP000002407"/>
    </source>
</evidence>
<dbReference type="OrthoDB" id="9809450at2"/>
<dbReference type="PANTHER" id="PTHR42781">
    <property type="entry name" value="SPERMIDINE/PUTRESCINE IMPORT ATP-BINDING PROTEIN POTA"/>
    <property type="match status" value="1"/>
</dbReference>
<name>A7I076_CAMHC</name>
<dbReference type="SMART" id="SM00382">
    <property type="entry name" value="AAA"/>
    <property type="match status" value="1"/>
</dbReference>
<keyword evidence="10" id="KW-0378">Hydrolase</keyword>
<feature type="domain" description="ABC transporter" evidence="9">
    <location>
        <begin position="2"/>
        <end position="226"/>
    </location>
</feature>
<dbReference type="RefSeq" id="WP_012108199.1">
    <property type="nucleotide sequence ID" value="NC_009714.1"/>
</dbReference>
<keyword evidence="4" id="KW-0547">Nucleotide-binding</keyword>
<dbReference type="HOGENOM" id="CLU_000604_1_22_7"/>
<dbReference type="InterPro" id="IPR050093">
    <property type="entry name" value="ABC_SmlMolc_Importer"/>
</dbReference>
<evidence type="ECO:0000256" key="2">
    <source>
        <dbReference type="ARBA" id="ARBA00022475"/>
    </source>
</evidence>
<evidence type="ECO:0000256" key="5">
    <source>
        <dbReference type="ARBA" id="ARBA00022840"/>
    </source>
</evidence>
<protein>
    <submittedName>
        <fullName evidence="10">Sulfate/thiosulfate import ATP-binding protein CysA (Sulfate-transporting ATPase)</fullName>
        <ecNumber evidence="10">3.6.3.25</ecNumber>
    </submittedName>
</protein>
<dbReference type="InterPro" id="IPR003439">
    <property type="entry name" value="ABC_transporter-like_ATP-bd"/>
</dbReference>
<dbReference type="eggNOG" id="COG3842">
    <property type="taxonomic scope" value="Bacteria"/>
</dbReference>
<keyword evidence="2" id="KW-1003">Cell membrane</keyword>
<keyword evidence="7" id="KW-0406">Ion transport</keyword>
<dbReference type="PANTHER" id="PTHR42781:SF4">
    <property type="entry name" value="SPERMIDINE_PUTRESCINE IMPORT ATP-BINDING PROTEIN POTA"/>
    <property type="match status" value="1"/>
</dbReference>
<dbReference type="InterPro" id="IPR015853">
    <property type="entry name" value="ABC_transpr_FbpC"/>
</dbReference>
<evidence type="ECO:0000256" key="1">
    <source>
        <dbReference type="ARBA" id="ARBA00022448"/>
    </source>
</evidence>
<organism evidence="10 11">
    <name type="scientific">Campylobacter hominis (strain ATCC BAA-381 / DSM 21671 / CCUG 45161 / LMG 19568 / NCTC 13146 / CH001A)</name>
    <dbReference type="NCBI Taxonomy" id="360107"/>
    <lineage>
        <taxon>Bacteria</taxon>
        <taxon>Pseudomonadati</taxon>
        <taxon>Campylobacterota</taxon>
        <taxon>Epsilonproteobacteria</taxon>
        <taxon>Campylobacterales</taxon>
        <taxon>Campylobacteraceae</taxon>
        <taxon>Campylobacter</taxon>
    </lineage>
</organism>
<gene>
    <name evidence="10" type="ordered locus">CHAB381_0315</name>
</gene>
<dbReference type="KEGG" id="cha:CHAB381_0315"/>
<evidence type="ECO:0000313" key="10">
    <source>
        <dbReference type="EMBL" id="ABS50940.1"/>
    </source>
</evidence>
<keyword evidence="6" id="KW-0408">Iron</keyword>
<dbReference type="Proteomes" id="UP000002407">
    <property type="component" value="Chromosome"/>
</dbReference>
<proteinExistence type="predicted"/>
<dbReference type="AlphaFoldDB" id="A7I076"/>
<dbReference type="EC" id="3.6.3.25" evidence="10"/>
<dbReference type="Gene3D" id="3.40.50.300">
    <property type="entry name" value="P-loop containing nucleotide triphosphate hydrolases"/>
    <property type="match status" value="1"/>
</dbReference>
<dbReference type="Pfam" id="PF00005">
    <property type="entry name" value="ABC_tran"/>
    <property type="match status" value="1"/>
</dbReference>
<sequence>MIKFNCNKKISENFEINANFEIQNGKFVCLHGKSGSGKTTILRLIAGFIKADSGEISVDDEIFQNNNKFLAPQKRNIGFLFQDYALFENLSVIKNLLFAKKDEALAREMLSLVELENHANARISELSGGQKQRVALARALMRKPKILLLDEPLSALDPQIRSKLQDFLIKVHKNFKITIILVSHDISEIYKLCEVVFEIENGRIVKSGSPSEIFLKTSGSQKFSFPARILEIRQNGAIFVAVVGFANQISEIVLSPAEADKLQTNDNVIISSKAFGLHLKKAEI</sequence>
<evidence type="ECO:0000256" key="3">
    <source>
        <dbReference type="ARBA" id="ARBA00022496"/>
    </source>
</evidence>
<dbReference type="GO" id="GO:0016887">
    <property type="term" value="F:ATP hydrolysis activity"/>
    <property type="evidence" value="ECO:0007669"/>
    <property type="project" value="InterPro"/>
</dbReference>
<keyword evidence="3" id="KW-0410">Iron transport</keyword>
<dbReference type="GO" id="GO:0015408">
    <property type="term" value="F:ABC-type ferric iron transporter activity"/>
    <property type="evidence" value="ECO:0007669"/>
    <property type="project" value="InterPro"/>
</dbReference>
<dbReference type="EMBL" id="CP000776">
    <property type="protein sequence ID" value="ABS50940.1"/>
    <property type="molecule type" value="Genomic_DNA"/>
</dbReference>